<keyword evidence="11" id="KW-0804">Transcription</keyword>
<comment type="subcellular location">
    <subcellularLocation>
        <location evidence="2">Cytoplasm</location>
    </subcellularLocation>
    <subcellularLocation>
        <location evidence="1">Nucleus</location>
        <location evidence="1">Cajal body</location>
    </subcellularLocation>
    <subcellularLocation>
        <location evidence="3">Nucleus</location>
        <location evidence="3">Nucleolus</location>
    </subcellularLocation>
</comment>
<dbReference type="PANTHER" id="PTHR14741:SF32">
    <property type="entry name" value="TRIMETHYLGUANOSINE SYNTHASE"/>
    <property type="match status" value="1"/>
</dbReference>
<organism evidence="24 25">
    <name type="scientific">Paramuricea clavata</name>
    <name type="common">Red gorgonian</name>
    <name type="synonym">Violescent sea-whip</name>
    <dbReference type="NCBI Taxonomy" id="317549"/>
    <lineage>
        <taxon>Eukaryota</taxon>
        <taxon>Metazoa</taxon>
        <taxon>Cnidaria</taxon>
        <taxon>Anthozoa</taxon>
        <taxon>Octocorallia</taxon>
        <taxon>Malacalcyonacea</taxon>
        <taxon>Plexauridae</taxon>
        <taxon>Paramuricea</taxon>
    </lineage>
</organism>
<evidence type="ECO:0000256" key="23">
    <source>
        <dbReference type="SAM" id="MobiDB-lite"/>
    </source>
</evidence>
<keyword evidence="12" id="KW-0539">Nucleus</keyword>
<dbReference type="CDD" id="cd02440">
    <property type="entry name" value="AdoMet_MTases"/>
    <property type="match status" value="1"/>
</dbReference>
<evidence type="ECO:0000256" key="5">
    <source>
        <dbReference type="ARBA" id="ARBA00022490"/>
    </source>
</evidence>
<dbReference type="GO" id="GO:0005737">
    <property type="term" value="C:cytoplasm"/>
    <property type="evidence" value="ECO:0007669"/>
    <property type="project" value="UniProtKB-SubCell"/>
</dbReference>
<accession>A0A7D9HCX2</accession>
<evidence type="ECO:0000256" key="2">
    <source>
        <dbReference type="ARBA" id="ARBA00004496"/>
    </source>
</evidence>
<reference evidence="24" key="1">
    <citation type="submission" date="2020-04" db="EMBL/GenBank/DDBJ databases">
        <authorList>
            <person name="Alioto T."/>
            <person name="Alioto T."/>
            <person name="Gomez Garrido J."/>
        </authorList>
    </citation>
    <scope>NUCLEOTIDE SEQUENCE</scope>
    <source>
        <strain evidence="24">A484AB</strain>
    </source>
</reference>
<keyword evidence="7" id="KW-0489">Methyltransferase</keyword>
<dbReference type="GO" id="GO:0015030">
    <property type="term" value="C:Cajal body"/>
    <property type="evidence" value="ECO:0007669"/>
    <property type="project" value="UniProtKB-SubCell"/>
</dbReference>
<dbReference type="Pfam" id="PF09445">
    <property type="entry name" value="Methyltransf_15"/>
    <property type="match status" value="1"/>
</dbReference>
<sequence>MATEISDFWPEFTAGIEELDYVRTRYCNVLYMELFSEEMDGSTRVIFSRSLLSDTDLLNEKKDRKYKEDISTNNEKIDHGRNNSGTSPCNNVDKLSSDDEAESDAVIIKMVDDSEFEAMKNMGLPTSFMPAGVSMLSSQVKNGRMVSKKKKKKKYKKEHTKRDQDDLDFSDVLDKNKFDHENESANEPPLNSSECPEFLSDQIKEDDIFARLQFQPEFCDTSCKTNIEQEPSVNTVTMNNVEPCTSDLCKESTTGEDYLNEEVKLNHMDNLANCGDDLDERSVVIDKHEQNLIELPIPNSVSFIHDSAEKEAANFDSVDIEPEVSLDNQNEMAEDENKFVLQSGTSNKEQFVPDRTLEEKMDALTQNLKDAVGKEPISSLSEDALKESTNSLENMKGVEFTAAQPECFGNFDEKETSIVVEDILVVARNDNTGELEGNLKSSGDSSGWEEYWKTYGYEFTLQSWNAIHPGVCPPGEEIELINSVEGHSAEEECPRKESWLKLQDEVYNYYFVEYHYWYEQGYRQRDDMKHDNCVNSDLRDCSDDANSEGNDTEQKNACVNERTDKSLDNSLQFNNGECMNKNDGGICVNSSDSNDFITTTTNSVNQGNARYLKANPDNGSETETIKNHPNYDGNIEEDTDFNVPIDLNQEDNVEGSQPIYRQNSECGIQPETSYSSDSENKREKRSLEIDESEIHPRKALRDVYSALGFKIYTNSQQYNGHPKYNRAHLNFKGKELFVGCEEIRCSMAKCIEPCPAKVEENQLNAQSDSGMDTECNKSSYDGNGNASANSNSKSKNGMVELDRIDSSRDEDRECHGVCSVDQSMPDDIHEETTCRIFTTGTPDDHWDTTGIADDTLIESRSLKETLCQLTDDGNIAICERHSVGGVDDSLPGKMYEVTTVQVNEVSIDFGQLPVEQTPSKGSLYEFVGNSEISACDHDFTPSEECDEVIFPVGKVTDEVQNCVDGPNSNSLQLTACEHHNHSGVMPDSQNTLDHACSDKTTQNLHFDETAEESGEKCLDKTENKSNPPDQSLAKYWHQRYRLFSRYDEGIKMDDEAWFSVTPERIAKHIAHRCRCDLIIDAFCGVGGNSIQFAFTCERVIAIDIDPVKVELARYNARIYGVENRIEFIVGDYMKLAPTLCADVVFLSPPWGGPAYSDAAVFDLQTMIPMDGFKVFELSREISENIAYFVPKNTNIEQLTSLADIGGKVEIEQNLLNRRVKTITAYFGELIKDRKSNRKT</sequence>
<keyword evidence="8" id="KW-0808">Transferase</keyword>
<dbReference type="Gene3D" id="3.40.50.150">
    <property type="entry name" value="Vaccinia Virus protein VP39"/>
    <property type="match status" value="1"/>
</dbReference>
<evidence type="ECO:0000256" key="10">
    <source>
        <dbReference type="ARBA" id="ARBA00023015"/>
    </source>
</evidence>
<dbReference type="AlphaFoldDB" id="A0A7D9HCX2"/>
<evidence type="ECO:0000256" key="21">
    <source>
        <dbReference type="ARBA" id="ARBA00079339"/>
    </source>
</evidence>
<comment type="function">
    <text evidence="19">Catalyzes the 2 serial methylation steps for the conversion of the 7-monomethylguanosine (m(7)G) caps of snRNAs and snoRNAs to a 2,2,7-trimethylguanosine (m(2,2,7)G) cap structure. The enzyme is specific for guanine, and N7 methylation must precede N2 methylation. Hypermethylation of the m7G cap of U snRNAs leads to their concentration in nuclear foci, their colocalization with coilin and the formation of canonical Cajal bodies (CBs). Plays a role in transcriptional regulation.</text>
</comment>
<feature type="region of interest" description="Disordered" evidence="23">
    <location>
        <begin position="1011"/>
        <end position="1030"/>
    </location>
</feature>
<name>A0A7D9HCX2_PARCT</name>
<feature type="compositionally biased region" description="Basic and acidic residues" evidence="23">
    <location>
        <begin position="1011"/>
        <end position="1023"/>
    </location>
</feature>
<dbReference type="InterPro" id="IPR029063">
    <property type="entry name" value="SAM-dependent_MTases_sf"/>
</dbReference>
<keyword evidence="25" id="KW-1185">Reference proteome</keyword>
<keyword evidence="9" id="KW-0949">S-adenosyl-L-methionine</keyword>
<evidence type="ECO:0000256" key="7">
    <source>
        <dbReference type="ARBA" id="ARBA00022603"/>
    </source>
</evidence>
<evidence type="ECO:0000256" key="20">
    <source>
        <dbReference type="ARBA" id="ARBA00064494"/>
    </source>
</evidence>
<dbReference type="InterPro" id="IPR019012">
    <property type="entry name" value="RNA_cap_Gua-N2-MeTrfase"/>
</dbReference>
<evidence type="ECO:0000256" key="4">
    <source>
        <dbReference type="ARBA" id="ARBA00018517"/>
    </source>
</evidence>
<keyword evidence="5" id="KW-0963">Cytoplasm</keyword>
<keyword evidence="10" id="KW-0805">Transcription regulation</keyword>
<comment type="catalytic activity">
    <reaction evidence="17">
        <text>a 5'-end (N(7)-methyl 5'-triphosphoguanosine)-ribonucleoside in snRNA + S-adenosyl-L-methionine = a 5'-end (N(2),N(7)-dimethyl 5'-triphosphoguanosine)-ribonucleoside in snRNA + S-adenosyl-L-homocysteine + H(+)</text>
        <dbReference type="Rhea" id="RHEA:78471"/>
        <dbReference type="Rhea" id="RHEA-COMP:19085"/>
        <dbReference type="Rhea" id="RHEA-COMP:19087"/>
        <dbReference type="ChEBI" id="CHEBI:15378"/>
        <dbReference type="ChEBI" id="CHEBI:57856"/>
        <dbReference type="ChEBI" id="CHEBI:59789"/>
        <dbReference type="ChEBI" id="CHEBI:156461"/>
        <dbReference type="ChEBI" id="CHEBI:172880"/>
    </reaction>
    <physiologicalReaction direction="left-to-right" evidence="17">
        <dbReference type="Rhea" id="RHEA:78472"/>
    </physiologicalReaction>
</comment>
<evidence type="ECO:0000256" key="6">
    <source>
        <dbReference type="ARBA" id="ARBA00022553"/>
    </source>
</evidence>
<evidence type="ECO:0000256" key="19">
    <source>
        <dbReference type="ARBA" id="ARBA00057179"/>
    </source>
</evidence>
<gene>
    <name evidence="24" type="ORF">PACLA_8A007010</name>
</gene>
<feature type="region of interest" description="Disordered" evidence="23">
    <location>
        <begin position="540"/>
        <end position="563"/>
    </location>
</feature>
<comment type="catalytic activity">
    <reaction evidence="15">
        <text>a 5'-end (N(7)-methyl 5'-triphosphoguanosine)-ribonucleoside in snoRNA + S-adenosyl-L-methionine = a 5'-end (N(2),N(7)-dimethyl 5'-triphosphoguanosine)-ribonucleoside in snoRNA + S-adenosyl-L-homocysteine + H(+)</text>
        <dbReference type="Rhea" id="RHEA:78475"/>
        <dbReference type="Rhea" id="RHEA-COMP:19086"/>
        <dbReference type="Rhea" id="RHEA-COMP:19088"/>
        <dbReference type="ChEBI" id="CHEBI:15378"/>
        <dbReference type="ChEBI" id="CHEBI:57856"/>
        <dbReference type="ChEBI" id="CHEBI:59789"/>
        <dbReference type="ChEBI" id="CHEBI:156461"/>
        <dbReference type="ChEBI" id="CHEBI:172880"/>
    </reaction>
    <physiologicalReaction direction="left-to-right" evidence="15">
        <dbReference type="Rhea" id="RHEA:78476"/>
    </physiologicalReaction>
</comment>
<feature type="region of interest" description="Disordered" evidence="23">
    <location>
        <begin position="660"/>
        <end position="690"/>
    </location>
</feature>
<evidence type="ECO:0000256" key="22">
    <source>
        <dbReference type="ARBA" id="ARBA00081504"/>
    </source>
</evidence>
<feature type="compositionally biased region" description="Low complexity" evidence="23">
    <location>
        <begin position="782"/>
        <end position="797"/>
    </location>
</feature>
<comment type="similarity">
    <text evidence="13">Belongs to the methyltransferase superfamily. Trimethylguanosine synthase family.</text>
</comment>
<dbReference type="PANTHER" id="PTHR14741">
    <property type="entry name" value="S-ADENOSYLMETHIONINE-DEPENDENT METHYLTRANSFERASE RELATED"/>
    <property type="match status" value="1"/>
</dbReference>
<evidence type="ECO:0000256" key="14">
    <source>
        <dbReference type="ARBA" id="ARBA00047418"/>
    </source>
</evidence>
<comment type="catalytic activity">
    <reaction evidence="14">
        <text>a 5'-end (N(2),N(7)-dimethyl 5'-triphosphoguanosine)-ribonucleoside in snoRNA + S-adenosyl-L-methionine = a 5'-end (N(2),N(2),N(7)-trimethyl 5'-triphosphoguanosine)-ribonucleoside in snoRNA + S-adenosyl-L-homocysteine + H(+)</text>
        <dbReference type="Rhea" id="RHEA:78507"/>
        <dbReference type="Rhea" id="RHEA-COMP:19088"/>
        <dbReference type="Rhea" id="RHEA-COMP:19090"/>
        <dbReference type="ChEBI" id="CHEBI:15378"/>
        <dbReference type="ChEBI" id="CHEBI:57856"/>
        <dbReference type="ChEBI" id="CHEBI:59789"/>
        <dbReference type="ChEBI" id="CHEBI:167623"/>
        <dbReference type="ChEBI" id="CHEBI:172880"/>
    </reaction>
    <physiologicalReaction direction="left-to-right" evidence="14">
        <dbReference type="Rhea" id="RHEA:78508"/>
    </physiologicalReaction>
</comment>
<dbReference type="SUPFAM" id="SSF53335">
    <property type="entry name" value="S-adenosyl-L-methionine-dependent methyltransferases"/>
    <property type="match status" value="1"/>
</dbReference>
<evidence type="ECO:0000256" key="3">
    <source>
        <dbReference type="ARBA" id="ARBA00004604"/>
    </source>
</evidence>
<evidence type="ECO:0000256" key="11">
    <source>
        <dbReference type="ARBA" id="ARBA00023163"/>
    </source>
</evidence>
<feature type="compositionally biased region" description="Basic and acidic residues" evidence="23">
    <location>
        <begin position="678"/>
        <end position="690"/>
    </location>
</feature>
<protein>
    <recommendedName>
        <fullName evidence="4">Trimethylguanosine synthase</fullName>
    </recommendedName>
    <alternativeName>
        <fullName evidence="18">Cap-specific guanine-N(2) methyltransferase</fullName>
    </alternativeName>
    <alternativeName>
        <fullName evidence="21">Nuclear receptor coactivator 6-interacting protein</fullName>
    </alternativeName>
    <alternativeName>
        <fullName evidence="22">PRIP-interacting protein with methyltransferase motif</fullName>
    </alternativeName>
</protein>
<evidence type="ECO:0000256" key="16">
    <source>
        <dbReference type="ARBA" id="ARBA00048763"/>
    </source>
</evidence>
<comment type="caution">
    <text evidence="24">The sequence shown here is derived from an EMBL/GenBank/DDBJ whole genome shotgun (WGS) entry which is preliminary data.</text>
</comment>
<keyword evidence="6" id="KW-0597">Phosphoprotein</keyword>
<comment type="subunit">
    <text evidence="20">May form homooligomers. Interacts with CREBBP/CBP, EED/WAIT1, EP300/P300, NCOA6/PRIP, PPARBP/PBP and SMN.</text>
</comment>
<proteinExistence type="inferred from homology"/>
<feature type="region of interest" description="Disordered" evidence="23">
    <location>
        <begin position="139"/>
        <end position="168"/>
    </location>
</feature>
<comment type="catalytic activity">
    <reaction evidence="16">
        <text>a 5'-end (N(2),N(7)-dimethyl 5'-triphosphoguanosine)-ribonucleoside in snRNA + S-adenosyl-L-methionine = a 5'-end (N(2),N(2),N(7)-trimethyl 5'-triphosphoguanosine)-ribonucleoside in snRNA + S-adenosyl-L-homocysteine + H(+)</text>
        <dbReference type="Rhea" id="RHEA:78479"/>
        <dbReference type="Rhea" id="RHEA-COMP:19087"/>
        <dbReference type="Rhea" id="RHEA-COMP:19089"/>
        <dbReference type="ChEBI" id="CHEBI:15378"/>
        <dbReference type="ChEBI" id="CHEBI:57856"/>
        <dbReference type="ChEBI" id="CHEBI:59789"/>
        <dbReference type="ChEBI" id="CHEBI:167623"/>
        <dbReference type="ChEBI" id="CHEBI:172880"/>
    </reaction>
    <physiologicalReaction direction="left-to-right" evidence="16">
        <dbReference type="Rhea" id="RHEA:78480"/>
    </physiologicalReaction>
</comment>
<feature type="compositionally biased region" description="Polar residues" evidence="23">
    <location>
        <begin position="764"/>
        <end position="781"/>
    </location>
</feature>
<feature type="region of interest" description="Disordered" evidence="23">
    <location>
        <begin position="764"/>
        <end position="798"/>
    </location>
</feature>
<evidence type="ECO:0000256" key="13">
    <source>
        <dbReference type="ARBA" id="ARBA00025783"/>
    </source>
</evidence>
<evidence type="ECO:0000256" key="15">
    <source>
        <dbReference type="ARBA" id="ARBA00048740"/>
    </source>
</evidence>
<feature type="compositionally biased region" description="Polar residues" evidence="23">
    <location>
        <begin position="82"/>
        <end position="94"/>
    </location>
</feature>
<evidence type="ECO:0000256" key="9">
    <source>
        <dbReference type="ARBA" id="ARBA00022691"/>
    </source>
</evidence>
<evidence type="ECO:0000256" key="18">
    <source>
        <dbReference type="ARBA" id="ARBA00049790"/>
    </source>
</evidence>
<feature type="compositionally biased region" description="Basic residues" evidence="23">
    <location>
        <begin position="146"/>
        <end position="159"/>
    </location>
</feature>
<dbReference type="GO" id="GO:0071164">
    <property type="term" value="F:RNA cap trimethylguanosine synthase activity"/>
    <property type="evidence" value="ECO:0007669"/>
    <property type="project" value="TreeGrafter"/>
</dbReference>
<dbReference type="FunFam" id="3.40.50.150:FF:000066">
    <property type="entry name" value="Trimethylguanosine synthase 1"/>
    <property type="match status" value="1"/>
</dbReference>
<feature type="compositionally biased region" description="Basic and acidic residues" evidence="23">
    <location>
        <begin position="72"/>
        <end position="81"/>
    </location>
</feature>
<evidence type="ECO:0000256" key="1">
    <source>
        <dbReference type="ARBA" id="ARBA00004408"/>
    </source>
</evidence>
<evidence type="ECO:0000256" key="17">
    <source>
        <dbReference type="ARBA" id="ARBA00049075"/>
    </source>
</evidence>
<dbReference type="Proteomes" id="UP001152795">
    <property type="component" value="Unassembled WGS sequence"/>
</dbReference>
<evidence type="ECO:0000256" key="8">
    <source>
        <dbReference type="ARBA" id="ARBA00022679"/>
    </source>
</evidence>
<dbReference type="GO" id="GO:0005730">
    <property type="term" value="C:nucleolus"/>
    <property type="evidence" value="ECO:0007669"/>
    <property type="project" value="UniProtKB-SubCell"/>
</dbReference>
<feature type="compositionally biased region" description="Polar residues" evidence="23">
    <location>
        <begin position="660"/>
        <end position="677"/>
    </location>
</feature>
<dbReference type="EMBL" id="CACRXK020000188">
    <property type="protein sequence ID" value="CAB3979330.1"/>
    <property type="molecule type" value="Genomic_DNA"/>
</dbReference>
<evidence type="ECO:0000313" key="25">
    <source>
        <dbReference type="Proteomes" id="UP001152795"/>
    </source>
</evidence>
<feature type="region of interest" description="Disordered" evidence="23">
    <location>
        <begin position="72"/>
        <end position="98"/>
    </location>
</feature>
<dbReference type="OrthoDB" id="194443at2759"/>
<evidence type="ECO:0000313" key="24">
    <source>
        <dbReference type="EMBL" id="CAB3979330.1"/>
    </source>
</evidence>
<evidence type="ECO:0000256" key="12">
    <source>
        <dbReference type="ARBA" id="ARBA00023242"/>
    </source>
</evidence>